<protein>
    <recommendedName>
        <fullName evidence="2">FAR1 DNA-binding domain</fullName>
    </recommendedName>
</protein>
<proteinExistence type="predicted"/>
<sequence length="383" mass="43533">MADPTGSECGVPLLYQTFKNVYELKLYIHSLQYSSGGKYKIDRMEYFSRSTREYDKLMYKEIKYTCCGLSPNGPCQSFIIVKAISGELKIVDCDTVHNHTNPSKERPLPTVSFVGDGVKSREPDPEFSAVFRALFEGHEFSSYDELQQNMSLLCMKTGASYIRRHTTKLPPENEGSRRCVYKRLLYECKHAGTFRSRATQGICRKSKMMNCPSRINFMHEGNGLRLVTFNLTHNHLLAPQPTPVITKKRKGDQLLPVPMPSYCQQPNIPSDLQNSNSFPRLSAVFRDCNTSRPIRTENFYTGDYLPNDTGFQSGHSDLNTLGSVPWSSSARSHHNFSASTKRSYVMDLVDQLFEVASTSESADLDEGANRLRNLIDWWKKDGH</sequence>
<evidence type="ECO:0008006" key="2">
    <source>
        <dbReference type="Google" id="ProtNLM"/>
    </source>
</evidence>
<reference evidence="1" key="1">
    <citation type="submission" date="2016-01" db="EMBL/GenBank/DDBJ databases">
        <title>Reference transcriptome for the parasite Schistocephalus solidus: insights into the molecular evolution of parasitism.</title>
        <authorList>
            <person name="Hebert F.O."/>
            <person name="Grambauer S."/>
            <person name="Barber I."/>
            <person name="Landry C.R."/>
            <person name="Aubin-Horth N."/>
        </authorList>
    </citation>
    <scope>NUCLEOTIDE SEQUENCE</scope>
</reference>
<gene>
    <name evidence="1" type="ORF">TR93985</name>
</gene>
<dbReference type="EMBL" id="GEEE01018852">
    <property type="protein sequence ID" value="JAP44373.1"/>
    <property type="molecule type" value="Transcribed_RNA"/>
</dbReference>
<dbReference type="AlphaFoldDB" id="A0A0X3NYD5"/>
<evidence type="ECO:0000313" key="1">
    <source>
        <dbReference type="EMBL" id="JAP44373.1"/>
    </source>
</evidence>
<name>A0A0X3NYD5_SCHSO</name>
<accession>A0A0X3NYD5</accession>
<organism evidence="1">
    <name type="scientific">Schistocephalus solidus</name>
    <name type="common">Tapeworm</name>
    <dbReference type="NCBI Taxonomy" id="70667"/>
    <lineage>
        <taxon>Eukaryota</taxon>
        <taxon>Metazoa</taxon>
        <taxon>Spiralia</taxon>
        <taxon>Lophotrochozoa</taxon>
        <taxon>Platyhelminthes</taxon>
        <taxon>Cestoda</taxon>
        <taxon>Eucestoda</taxon>
        <taxon>Diphyllobothriidea</taxon>
        <taxon>Diphyllobothriidae</taxon>
        <taxon>Schistocephalus</taxon>
    </lineage>
</organism>